<proteinExistence type="predicted"/>
<reference evidence="3 4" key="1">
    <citation type="submission" date="2020-10" db="EMBL/GenBank/DDBJ databases">
        <title>Wide distribution of Phycisphaera-like planctomycetes from WD2101 soil group in peatlands and genome analysis of the first cultivated representative.</title>
        <authorList>
            <person name="Dedysh S.N."/>
            <person name="Beletsky A.V."/>
            <person name="Ivanova A."/>
            <person name="Kulichevskaya I.S."/>
            <person name="Suzina N.E."/>
            <person name="Philippov D.A."/>
            <person name="Rakitin A.L."/>
            <person name="Mardanov A.V."/>
            <person name="Ravin N.V."/>
        </authorList>
    </citation>
    <scope>NUCLEOTIDE SEQUENCE [LARGE SCALE GENOMIC DNA]</scope>
    <source>
        <strain evidence="3 4">M1803</strain>
    </source>
</reference>
<dbReference type="InterPro" id="IPR015943">
    <property type="entry name" value="WD40/YVTN_repeat-like_dom_sf"/>
</dbReference>
<dbReference type="InterPro" id="IPR002372">
    <property type="entry name" value="PQQ_rpt_dom"/>
</dbReference>
<evidence type="ECO:0000256" key="1">
    <source>
        <dbReference type="SAM" id="MobiDB-lite"/>
    </source>
</evidence>
<dbReference type="PANTHER" id="PTHR34512">
    <property type="entry name" value="CELL SURFACE PROTEIN"/>
    <property type="match status" value="1"/>
</dbReference>
<evidence type="ECO:0000259" key="2">
    <source>
        <dbReference type="Pfam" id="PF13360"/>
    </source>
</evidence>
<dbReference type="PANTHER" id="PTHR34512:SF30">
    <property type="entry name" value="OUTER MEMBRANE PROTEIN ASSEMBLY FACTOR BAMB"/>
    <property type="match status" value="1"/>
</dbReference>
<evidence type="ECO:0000313" key="4">
    <source>
        <dbReference type="Proteomes" id="UP000593765"/>
    </source>
</evidence>
<dbReference type="EMBL" id="CP063458">
    <property type="protein sequence ID" value="QOV92017.1"/>
    <property type="molecule type" value="Genomic_DNA"/>
</dbReference>
<feature type="region of interest" description="Disordered" evidence="1">
    <location>
        <begin position="94"/>
        <end position="148"/>
    </location>
</feature>
<feature type="compositionally biased region" description="Pro residues" evidence="1">
    <location>
        <begin position="109"/>
        <end position="128"/>
    </location>
</feature>
<accession>A0A7M2X2M2</accession>
<dbReference type="InterPro" id="IPR011047">
    <property type="entry name" value="Quinoprotein_ADH-like_sf"/>
</dbReference>
<dbReference type="Proteomes" id="UP000593765">
    <property type="component" value="Chromosome"/>
</dbReference>
<feature type="domain" description="Pyrrolo-quinoline quinone repeat" evidence="2">
    <location>
        <begin position="261"/>
        <end position="477"/>
    </location>
</feature>
<dbReference type="Pfam" id="PF13360">
    <property type="entry name" value="PQQ_2"/>
    <property type="match status" value="1"/>
</dbReference>
<dbReference type="AlphaFoldDB" id="A0A7M2X2M2"/>
<dbReference type="KEGG" id="hbs:IPV69_11955"/>
<dbReference type="Gene3D" id="2.130.10.10">
    <property type="entry name" value="YVTN repeat-like/Quinoprotein amine dehydrogenase"/>
    <property type="match status" value="1"/>
</dbReference>
<dbReference type="RefSeq" id="WP_206295343.1">
    <property type="nucleotide sequence ID" value="NZ_CP063458.1"/>
</dbReference>
<gene>
    <name evidence="3" type="ORF">IPV69_11955</name>
</gene>
<feature type="compositionally biased region" description="Low complexity" evidence="1">
    <location>
        <begin position="94"/>
        <end position="108"/>
    </location>
</feature>
<organism evidence="3 4">
    <name type="scientific">Humisphaera borealis</name>
    <dbReference type="NCBI Taxonomy" id="2807512"/>
    <lineage>
        <taxon>Bacteria</taxon>
        <taxon>Pseudomonadati</taxon>
        <taxon>Planctomycetota</taxon>
        <taxon>Phycisphaerae</taxon>
        <taxon>Tepidisphaerales</taxon>
        <taxon>Tepidisphaeraceae</taxon>
        <taxon>Humisphaera</taxon>
    </lineage>
</organism>
<name>A0A7M2X2M2_9BACT</name>
<dbReference type="Gene3D" id="2.40.128.630">
    <property type="match status" value="1"/>
</dbReference>
<feature type="compositionally biased region" description="Gly residues" evidence="1">
    <location>
        <begin position="132"/>
        <end position="148"/>
    </location>
</feature>
<protein>
    <submittedName>
        <fullName evidence="3">PQQ-binding-like beta-propeller repeat protein</fullName>
    </submittedName>
</protein>
<sequence>MLRSSLGRLCSSAAIAGGVLAIPCGFLLAADGNWPQWRGPQATGAVAEASPPTTWGEGKNVKWKVALPGEGSSTPIVWDNKLFLLAAVSTGKAGQPVAGAGPAAQPAGEQPPPRPAPGPGGPGGPPGRRPGGRPGGFGGPGGGGGFGGGAAPTQAYQFAVLCLDRVTGKTLWQKNVAEVVPHEGHHRDNNFASYSPVTDGKVLIAFFGSRGLHCLDLDGNIKWSKELGKMQTRNSFGEGGSPALYGNTVVVQWDHEGQDDFIAAFDKDTGKELWRAPRNEATGWSTPLIVEHEGKPQVITANTSKVISYDLATGKQIWEVGPLTANVIPSPVYANGMLYVMSGFRGAECFAIKLGKTGNLTGTDAIVWQHRKGTPYVPSPLLYRDRLYFFSGNNAVLSALDAKTGKPLIDSERLEEMQNVYASPVGAGDYVYLTARNGVTQVIKATSDKLEVVATNRLEEGIDASPAVVGKTMYLRGTKSLYCIGE</sequence>
<evidence type="ECO:0000313" key="3">
    <source>
        <dbReference type="EMBL" id="QOV92017.1"/>
    </source>
</evidence>
<dbReference type="InterPro" id="IPR018391">
    <property type="entry name" value="PQQ_b-propeller_rpt"/>
</dbReference>
<keyword evidence="4" id="KW-1185">Reference proteome</keyword>
<dbReference type="SUPFAM" id="SSF50998">
    <property type="entry name" value="Quinoprotein alcohol dehydrogenase-like"/>
    <property type="match status" value="1"/>
</dbReference>
<dbReference type="SMART" id="SM00564">
    <property type="entry name" value="PQQ"/>
    <property type="match status" value="3"/>
</dbReference>